<dbReference type="OrthoDB" id="9803916at2"/>
<comment type="caution">
    <text evidence="2">The sequence shown here is derived from an EMBL/GenBank/DDBJ whole genome shotgun (WGS) entry which is preliminary data.</text>
</comment>
<name>A0A506U002_9HYPH</name>
<dbReference type="Pfam" id="PF00753">
    <property type="entry name" value="Lactamase_B"/>
    <property type="match status" value="1"/>
</dbReference>
<gene>
    <name evidence="2" type="ORF">FJU08_19640</name>
</gene>
<feature type="domain" description="Metallo-beta-lactamase" evidence="1">
    <location>
        <begin position="14"/>
        <end position="183"/>
    </location>
</feature>
<dbReference type="GO" id="GO:0016787">
    <property type="term" value="F:hydrolase activity"/>
    <property type="evidence" value="ECO:0007669"/>
    <property type="project" value="UniProtKB-KW"/>
</dbReference>
<dbReference type="GO" id="GO:0004521">
    <property type="term" value="F:RNA endonuclease activity"/>
    <property type="evidence" value="ECO:0007669"/>
    <property type="project" value="TreeGrafter"/>
</dbReference>
<dbReference type="RefSeq" id="WP_141150752.1">
    <property type="nucleotide sequence ID" value="NZ_VHLG01000016.1"/>
</dbReference>
<dbReference type="InterPro" id="IPR050698">
    <property type="entry name" value="MBL"/>
</dbReference>
<evidence type="ECO:0000313" key="2">
    <source>
        <dbReference type="EMBL" id="TPW27652.1"/>
    </source>
</evidence>
<reference evidence="2 3" key="1">
    <citation type="submission" date="2019-06" db="EMBL/GenBank/DDBJ databases">
        <authorList>
            <person name="Li M."/>
        </authorList>
    </citation>
    <scope>NUCLEOTIDE SEQUENCE [LARGE SCALE GENOMIC DNA]</scope>
    <source>
        <strain evidence="2 3">BGMRC2036</strain>
    </source>
</reference>
<protein>
    <submittedName>
        <fullName evidence="2">MBL fold metallo-hydrolase</fullName>
    </submittedName>
</protein>
<dbReference type="SMART" id="SM00849">
    <property type="entry name" value="Lactamase_B"/>
    <property type="match status" value="1"/>
</dbReference>
<sequence>MARLTVISGLNRKSAAVFLVESDGQRILLDCGDGLEPGEHPDLAGLGRIDAVLLSHAHIDHAGSLLRLGEIGNPPVFATQRTFGFLPEAFRPARMIEIPEAGTFRLGDLHLATGACGHAPGGVWFHLPTESGGFVYSGDISLESPGMPFDMPPPAATLLIDASYGDRDTSLSEQIDDIAAAARSGAVLCCPAAGRGADMALAMERCGLDVVLDAVVADEFLAATGRNLPSTDAKRARPDQVIIATASNAESGLSGQLLARGGFHFIFSSHVPKASPAFALIADKAARWMAWNVHPRRRDILKLADHCGAKTVLPAFVDMREAPVLSAALGPRLKLERETEI</sequence>
<dbReference type="PANTHER" id="PTHR11203:SF37">
    <property type="entry name" value="INTEGRATOR COMPLEX SUBUNIT 11"/>
    <property type="match status" value="1"/>
</dbReference>
<keyword evidence="3" id="KW-1185">Reference proteome</keyword>
<evidence type="ECO:0000259" key="1">
    <source>
        <dbReference type="SMART" id="SM00849"/>
    </source>
</evidence>
<dbReference type="InterPro" id="IPR001279">
    <property type="entry name" value="Metallo-B-lactamas"/>
</dbReference>
<accession>A0A506U002</accession>
<dbReference type="PANTHER" id="PTHR11203">
    <property type="entry name" value="CLEAVAGE AND POLYADENYLATION SPECIFICITY FACTOR FAMILY MEMBER"/>
    <property type="match status" value="1"/>
</dbReference>
<dbReference type="Gene3D" id="3.60.15.10">
    <property type="entry name" value="Ribonuclease Z/Hydroxyacylglutathione hydrolase-like"/>
    <property type="match status" value="1"/>
</dbReference>
<dbReference type="EMBL" id="VHLG01000016">
    <property type="protein sequence ID" value="TPW27652.1"/>
    <property type="molecule type" value="Genomic_DNA"/>
</dbReference>
<organism evidence="2 3">
    <name type="scientific">Martelella alba</name>
    <dbReference type="NCBI Taxonomy" id="2590451"/>
    <lineage>
        <taxon>Bacteria</taxon>
        <taxon>Pseudomonadati</taxon>
        <taxon>Pseudomonadota</taxon>
        <taxon>Alphaproteobacteria</taxon>
        <taxon>Hyphomicrobiales</taxon>
        <taxon>Aurantimonadaceae</taxon>
        <taxon>Martelella</taxon>
    </lineage>
</organism>
<keyword evidence="2" id="KW-0378">Hydrolase</keyword>
<evidence type="ECO:0000313" key="3">
    <source>
        <dbReference type="Proteomes" id="UP000318801"/>
    </source>
</evidence>
<dbReference type="AlphaFoldDB" id="A0A506U002"/>
<proteinExistence type="predicted"/>
<dbReference type="InterPro" id="IPR036866">
    <property type="entry name" value="RibonucZ/Hydroxyglut_hydro"/>
</dbReference>
<dbReference type="Proteomes" id="UP000318801">
    <property type="component" value="Unassembled WGS sequence"/>
</dbReference>
<dbReference type="SUPFAM" id="SSF56281">
    <property type="entry name" value="Metallo-hydrolase/oxidoreductase"/>
    <property type="match status" value="1"/>
</dbReference>